<dbReference type="RefSeq" id="WP_117658398.1">
    <property type="nucleotide sequence ID" value="NZ_JAQFBW010000008.1"/>
</dbReference>
<reference evidence="1 2" key="1">
    <citation type="submission" date="2018-08" db="EMBL/GenBank/DDBJ databases">
        <title>A genome reference for cultivated species of the human gut microbiota.</title>
        <authorList>
            <person name="Zou Y."/>
            <person name="Xue W."/>
            <person name="Luo G."/>
        </authorList>
    </citation>
    <scope>NUCLEOTIDE SEQUENCE [LARGE SCALE GENOMIC DNA]</scope>
    <source>
        <strain evidence="1 2">AM12-10</strain>
    </source>
</reference>
<dbReference type="Proteomes" id="UP000283727">
    <property type="component" value="Unassembled WGS sequence"/>
</dbReference>
<organism evidence="1 2">
    <name type="scientific">Bifidobacterium bifidum</name>
    <dbReference type="NCBI Taxonomy" id="1681"/>
    <lineage>
        <taxon>Bacteria</taxon>
        <taxon>Bacillati</taxon>
        <taxon>Actinomycetota</taxon>
        <taxon>Actinomycetes</taxon>
        <taxon>Bifidobacteriales</taxon>
        <taxon>Bifidobacteriaceae</taxon>
        <taxon>Bifidobacterium</taxon>
    </lineage>
</organism>
<name>A0A415C2U8_BIFBI</name>
<proteinExistence type="predicted"/>
<evidence type="ECO:0000313" key="2">
    <source>
        <dbReference type="Proteomes" id="UP000283727"/>
    </source>
</evidence>
<gene>
    <name evidence="1" type="ORF">DW137_09270</name>
</gene>
<accession>A0A415C2U8</accession>
<dbReference type="EMBL" id="QRLR01000006">
    <property type="protein sequence ID" value="RHJ22012.1"/>
    <property type="molecule type" value="Genomic_DNA"/>
</dbReference>
<evidence type="ECO:0000313" key="1">
    <source>
        <dbReference type="EMBL" id="RHJ22012.1"/>
    </source>
</evidence>
<comment type="caution">
    <text evidence="1">The sequence shown here is derived from an EMBL/GenBank/DDBJ whole genome shotgun (WGS) entry which is preliminary data.</text>
</comment>
<protein>
    <submittedName>
        <fullName evidence="1">Uncharacterized protein</fullName>
    </submittedName>
</protein>
<sequence length="101" mass="11383">MTELRAVTADIIIKLDPPLESTLNDGTPVLVRALRLYADDGGRGFRLQSYKGSVALRRSRDSTLWRKAFHYADDLMLTPELERKIDEAMSMTQANTVARNS</sequence>
<dbReference type="AlphaFoldDB" id="A0A415C2U8"/>